<dbReference type="InterPro" id="IPR000515">
    <property type="entry name" value="MetI-like"/>
</dbReference>
<evidence type="ECO:0000313" key="9">
    <source>
        <dbReference type="EMBL" id="RJX37177.1"/>
    </source>
</evidence>
<proteinExistence type="inferred from homology"/>
<feature type="transmembrane region" description="Helical" evidence="7">
    <location>
        <begin position="106"/>
        <end position="128"/>
    </location>
</feature>
<dbReference type="Proteomes" id="UP000267798">
    <property type="component" value="Unassembled WGS sequence"/>
</dbReference>
<dbReference type="SUPFAM" id="SSF161098">
    <property type="entry name" value="MetI-like"/>
    <property type="match status" value="1"/>
</dbReference>
<dbReference type="PROSITE" id="PS50928">
    <property type="entry name" value="ABC_TM1"/>
    <property type="match status" value="1"/>
</dbReference>
<keyword evidence="2 7" id="KW-0813">Transport</keyword>
<evidence type="ECO:0000313" key="10">
    <source>
        <dbReference type="Proteomes" id="UP000267798"/>
    </source>
</evidence>
<feature type="transmembrane region" description="Helical" evidence="7">
    <location>
        <begin position="12"/>
        <end position="34"/>
    </location>
</feature>
<dbReference type="EMBL" id="QXQB01000007">
    <property type="protein sequence ID" value="RJX37177.1"/>
    <property type="molecule type" value="Genomic_DNA"/>
</dbReference>
<feature type="domain" description="ABC transmembrane type-1" evidence="8">
    <location>
        <begin position="71"/>
        <end position="279"/>
    </location>
</feature>
<dbReference type="InterPro" id="IPR035906">
    <property type="entry name" value="MetI-like_sf"/>
</dbReference>
<dbReference type="OrthoDB" id="9810086at2"/>
<dbReference type="GO" id="GO:0005886">
    <property type="term" value="C:plasma membrane"/>
    <property type="evidence" value="ECO:0007669"/>
    <property type="project" value="UniProtKB-SubCell"/>
</dbReference>
<dbReference type="PROSITE" id="PS51257">
    <property type="entry name" value="PROKAR_LIPOPROTEIN"/>
    <property type="match status" value="1"/>
</dbReference>
<keyword evidence="5 7" id="KW-1133">Transmembrane helix</keyword>
<evidence type="ECO:0000256" key="5">
    <source>
        <dbReference type="ARBA" id="ARBA00022989"/>
    </source>
</evidence>
<dbReference type="AlphaFoldDB" id="A0A3A6PA95"/>
<name>A0A3A6PA95_9BACL</name>
<dbReference type="PANTHER" id="PTHR43744">
    <property type="entry name" value="ABC TRANSPORTER PERMEASE PROTEIN MG189-RELATED-RELATED"/>
    <property type="match status" value="1"/>
</dbReference>
<dbReference type="CDD" id="cd06261">
    <property type="entry name" value="TM_PBP2"/>
    <property type="match status" value="1"/>
</dbReference>
<gene>
    <name evidence="9" type="ORF">D3P09_25070</name>
</gene>
<feature type="transmembrane region" description="Helical" evidence="7">
    <location>
        <begin position="140"/>
        <end position="160"/>
    </location>
</feature>
<dbReference type="PANTHER" id="PTHR43744:SF9">
    <property type="entry name" value="POLYGALACTURONAN_RHAMNOGALACTURONAN TRANSPORT SYSTEM PERMEASE PROTEIN YTCP"/>
    <property type="match status" value="1"/>
</dbReference>
<evidence type="ECO:0000259" key="8">
    <source>
        <dbReference type="PROSITE" id="PS50928"/>
    </source>
</evidence>
<protein>
    <submittedName>
        <fullName evidence="9">Carbohydrate ABC transporter permease</fullName>
    </submittedName>
</protein>
<reference evidence="9 10" key="1">
    <citation type="submission" date="2018-09" db="EMBL/GenBank/DDBJ databases">
        <title>Paenibacillus aracenensis nov. sp. isolated from a cave in southern Spain.</title>
        <authorList>
            <person name="Jurado V."/>
            <person name="Gutierrez-Patricio S."/>
            <person name="Gonzalez-Pimentel J.L."/>
            <person name="Miller A.Z."/>
            <person name="Laiz L."/>
            <person name="Saiz-Jimenez C."/>
        </authorList>
    </citation>
    <scope>NUCLEOTIDE SEQUENCE [LARGE SCALE GENOMIC DNA]</scope>
    <source>
        <strain evidence="9 10">JCM 19203</strain>
    </source>
</reference>
<evidence type="ECO:0000256" key="7">
    <source>
        <dbReference type="RuleBase" id="RU363032"/>
    </source>
</evidence>
<accession>A0A3A6PA95</accession>
<keyword evidence="3" id="KW-1003">Cell membrane</keyword>
<comment type="subcellular location">
    <subcellularLocation>
        <location evidence="1 7">Cell membrane</location>
        <topology evidence="1 7">Multi-pass membrane protein</topology>
    </subcellularLocation>
</comment>
<feature type="transmembrane region" description="Helical" evidence="7">
    <location>
        <begin position="70"/>
        <end position="94"/>
    </location>
</feature>
<feature type="transmembrane region" description="Helical" evidence="7">
    <location>
        <begin position="181"/>
        <end position="204"/>
    </location>
</feature>
<dbReference type="RefSeq" id="WP_120114174.1">
    <property type="nucleotide sequence ID" value="NZ_QXQB01000007.1"/>
</dbReference>
<evidence type="ECO:0000256" key="4">
    <source>
        <dbReference type="ARBA" id="ARBA00022692"/>
    </source>
</evidence>
<keyword evidence="10" id="KW-1185">Reference proteome</keyword>
<sequence length="294" mass="33033">MRVNRREQTVIHIIFFVFACICLIPFIVLISASFTNEQAIIQNGYSIWPSVFSVESYRYLLKEPMMILNAYGISILITVVGTAISLIMMTLLAYPISRKDLPFRNVIAFIVFFTMLFNGGLVPTYLMYTNVFEIKNTLTAYLVPGLLVSAFFVILIRTFFTMNIPSEVIESAKIDGAGEFRIFWGIVLPLSKPVLGAVGIFQIINYWNDWFNGLIYITDSKLHSIQVMLNTILLNSQYLMTNVQAADNMIEAGDIPTHGLKMAIAAIGVIPILITYPFFQKYFAKGLTVGAVKG</sequence>
<dbReference type="GO" id="GO:0055085">
    <property type="term" value="P:transmembrane transport"/>
    <property type="evidence" value="ECO:0007669"/>
    <property type="project" value="InterPro"/>
</dbReference>
<evidence type="ECO:0000256" key="1">
    <source>
        <dbReference type="ARBA" id="ARBA00004651"/>
    </source>
</evidence>
<evidence type="ECO:0000256" key="6">
    <source>
        <dbReference type="ARBA" id="ARBA00023136"/>
    </source>
</evidence>
<feature type="transmembrane region" description="Helical" evidence="7">
    <location>
        <begin position="259"/>
        <end position="279"/>
    </location>
</feature>
<dbReference type="Pfam" id="PF00528">
    <property type="entry name" value="BPD_transp_1"/>
    <property type="match status" value="1"/>
</dbReference>
<keyword evidence="6 7" id="KW-0472">Membrane</keyword>
<evidence type="ECO:0000256" key="2">
    <source>
        <dbReference type="ARBA" id="ARBA00022448"/>
    </source>
</evidence>
<organism evidence="9 10">
    <name type="scientific">Paenibacillus pinisoli</name>
    <dbReference type="NCBI Taxonomy" id="1276110"/>
    <lineage>
        <taxon>Bacteria</taxon>
        <taxon>Bacillati</taxon>
        <taxon>Bacillota</taxon>
        <taxon>Bacilli</taxon>
        <taxon>Bacillales</taxon>
        <taxon>Paenibacillaceae</taxon>
        <taxon>Paenibacillus</taxon>
    </lineage>
</organism>
<comment type="similarity">
    <text evidence="7">Belongs to the binding-protein-dependent transport system permease family.</text>
</comment>
<dbReference type="Gene3D" id="1.10.3720.10">
    <property type="entry name" value="MetI-like"/>
    <property type="match status" value="1"/>
</dbReference>
<keyword evidence="4 7" id="KW-0812">Transmembrane</keyword>
<comment type="caution">
    <text evidence="9">The sequence shown here is derived from an EMBL/GenBank/DDBJ whole genome shotgun (WGS) entry which is preliminary data.</text>
</comment>
<evidence type="ECO:0000256" key="3">
    <source>
        <dbReference type="ARBA" id="ARBA00022475"/>
    </source>
</evidence>